<dbReference type="PANTHER" id="PTHR42678:SF34">
    <property type="entry name" value="OS04G0183300 PROTEIN"/>
    <property type="match status" value="1"/>
</dbReference>
<evidence type="ECO:0000313" key="3">
    <source>
        <dbReference type="Proteomes" id="UP000799428"/>
    </source>
</evidence>
<name>A0A6G1JRV3_9PLEO</name>
<dbReference type="Pfam" id="PF01425">
    <property type="entry name" value="Amidase"/>
    <property type="match status" value="1"/>
</dbReference>
<sequence>MTRTPSITVHETHTSIPSLLNISSDELLAGLSTGLFTSVDLVNAYTQRIHNVNSKVHAVLELNPDAHLIATTLDGERSKGRLRGPLHGLPVLIKGNIGTLDRMQTNAGSWALQNSTLPADSTIVTKLRDQGLVILGKACLTEWSMIRSSNSTHGWNAITGQTWGAYCEKQCPGGSSGGSAVAADLGLAWATIGTETDGSIISPSERNNVVGIKPTVGLTSRHLVVPISERQDTVGPIAGTVKDAARLLHVIAGSDDNDAYTLASRHADNPPDYLKACKLEGLQGKKIGIPRNVIKALLKDCCYMMPEFETAIGTMKKAGAVTIEDADFTAFSKWQARKHNPIPSADFVVNLAQYLEKLHHNPQNIHNIHDLRTWTQNCPKEGYPRRDTAVWDGAIEEGMSQDSLEFSTVVEENEYLGGEGGILGALERHELDAIVLPSKIAFSIPALVGSPIITVPLGVTPEGTPIQNEDDWDVVETGPGIPFGISFLGHKWEEEKLIEMAYAFEQRTLVRGTLKRIIEPIADLVDMFALAMNIGP</sequence>
<dbReference type="Proteomes" id="UP000799428">
    <property type="component" value="Unassembled WGS sequence"/>
</dbReference>
<dbReference type="Gene3D" id="3.90.1300.10">
    <property type="entry name" value="Amidase signature (AS) domain"/>
    <property type="match status" value="1"/>
</dbReference>
<keyword evidence="3" id="KW-1185">Reference proteome</keyword>
<dbReference type="SUPFAM" id="SSF75304">
    <property type="entry name" value="Amidase signature (AS) enzymes"/>
    <property type="match status" value="1"/>
</dbReference>
<protein>
    <submittedName>
        <fullName evidence="2">Amidase signature enzyme</fullName>
    </submittedName>
</protein>
<organism evidence="2 3">
    <name type="scientific">Pleomassaria siparia CBS 279.74</name>
    <dbReference type="NCBI Taxonomy" id="1314801"/>
    <lineage>
        <taxon>Eukaryota</taxon>
        <taxon>Fungi</taxon>
        <taxon>Dikarya</taxon>
        <taxon>Ascomycota</taxon>
        <taxon>Pezizomycotina</taxon>
        <taxon>Dothideomycetes</taxon>
        <taxon>Pleosporomycetidae</taxon>
        <taxon>Pleosporales</taxon>
        <taxon>Pleomassariaceae</taxon>
        <taxon>Pleomassaria</taxon>
    </lineage>
</organism>
<dbReference type="InterPro" id="IPR023631">
    <property type="entry name" value="Amidase_dom"/>
</dbReference>
<dbReference type="EMBL" id="MU005791">
    <property type="protein sequence ID" value="KAF2702951.1"/>
    <property type="molecule type" value="Genomic_DNA"/>
</dbReference>
<evidence type="ECO:0000259" key="1">
    <source>
        <dbReference type="Pfam" id="PF01425"/>
    </source>
</evidence>
<feature type="domain" description="Amidase" evidence="1">
    <location>
        <begin position="40"/>
        <end position="497"/>
    </location>
</feature>
<accession>A0A6G1JRV3</accession>
<reference evidence="2" key="1">
    <citation type="journal article" date="2020" name="Stud. Mycol.">
        <title>101 Dothideomycetes genomes: a test case for predicting lifestyles and emergence of pathogens.</title>
        <authorList>
            <person name="Haridas S."/>
            <person name="Albert R."/>
            <person name="Binder M."/>
            <person name="Bloem J."/>
            <person name="Labutti K."/>
            <person name="Salamov A."/>
            <person name="Andreopoulos B."/>
            <person name="Baker S."/>
            <person name="Barry K."/>
            <person name="Bills G."/>
            <person name="Bluhm B."/>
            <person name="Cannon C."/>
            <person name="Castanera R."/>
            <person name="Culley D."/>
            <person name="Daum C."/>
            <person name="Ezra D."/>
            <person name="Gonzalez J."/>
            <person name="Henrissat B."/>
            <person name="Kuo A."/>
            <person name="Liang C."/>
            <person name="Lipzen A."/>
            <person name="Lutzoni F."/>
            <person name="Magnuson J."/>
            <person name="Mondo S."/>
            <person name="Nolan M."/>
            <person name="Ohm R."/>
            <person name="Pangilinan J."/>
            <person name="Park H.-J."/>
            <person name="Ramirez L."/>
            <person name="Alfaro M."/>
            <person name="Sun H."/>
            <person name="Tritt A."/>
            <person name="Yoshinaga Y."/>
            <person name="Zwiers L.-H."/>
            <person name="Turgeon B."/>
            <person name="Goodwin S."/>
            <person name="Spatafora J."/>
            <person name="Crous P."/>
            <person name="Grigoriev I."/>
        </authorList>
    </citation>
    <scope>NUCLEOTIDE SEQUENCE</scope>
    <source>
        <strain evidence="2">CBS 279.74</strain>
    </source>
</reference>
<evidence type="ECO:0000313" key="2">
    <source>
        <dbReference type="EMBL" id="KAF2702951.1"/>
    </source>
</evidence>
<gene>
    <name evidence="2" type="ORF">K504DRAFT_419482</name>
</gene>
<dbReference type="AlphaFoldDB" id="A0A6G1JRV3"/>
<proteinExistence type="predicted"/>
<dbReference type="PANTHER" id="PTHR42678">
    <property type="entry name" value="AMIDASE"/>
    <property type="match status" value="1"/>
</dbReference>
<dbReference type="OrthoDB" id="566138at2759"/>
<dbReference type="InterPro" id="IPR036928">
    <property type="entry name" value="AS_sf"/>
</dbReference>